<dbReference type="EMBL" id="CP165734">
    <property type="protein sequence ID" value="XDV58009.1"/>
    <property type="molecule type" value="Genomic_DNA"/>
</dbReference>
<dbReference type="NCBIfam" id="TIGR00787">
    <property type="entry name" value="dctP"/>
    <property type="match status" value="1"/>
</dbReference>
<dbReference type="PIRSF" id="PIRSF006470">
    <property type="entry name" value="DctB"/>
    <property type="match status" value="1"/>
</dbReference>
<dbReference type="GO" id="GO:0030246">
    <property type="term" value="F:carbohydrate binding"/>
    <property type="evidence" value="ECO:0007669"/>
    <property type="project" value="TreeGrafter"/>
</dbReference>
<dbReference type="InterPro" id="IPR004682">
    <property type="entry name" value="TRAP_DctP"/>
</dbReference>
<dbReference type="EMBL" id="CP165734">
    <property type="protein sequence ID" value="XDV57998.1"/>
    <property type="molecule type" value="Genomic_DNA"/>
</dbReference>
<evidence type="ECO:0000313" key="3">
    <source>
        <dbReference type="EMBL" id="XDV58009.1"/>
    </source>
</evidence>
<dbReference type="InterPro" id="IPR018389">
    <property type="entry name" value="DctP_fam"/>
</dbReference>
<name>A0AB39XJ81_9BRAD</name>
<dbReference type="CDD" id="cd13671">
    <property type="entry name" value="PBP2_TRAP_SBP_like_3"/>
    <property type="match status" value="1"/>
</dbReference>
<proteinExistence type="predicted"/>
<keyword evidence="1" id="KW-0732">Signal</keyword>
<gene>
    <name evidence="3" type="primary">dctP</name>
    <name evidence="3" type="ORF">AB8Z38_00035</name>
    <name evidence="2" type="ORF">AB8Z38_37065</name>
</gene>
<dbReference type="GO" id="GO:0055085">
    <property type="term" value="P:transmembrane transport"/>
    <property type="evidence" value="ECO:0007669"/>
    <property type="project" value="InterPro"/>
</dbReference>
<dbReference type="InterPro" id="IPR038404">
    <property type="entry name" value="TRAP_DctP_sf"/>
</dbReference>
<dbReference type="PANTHER" id="PTHR33376">
    <property type="match status" value="1"/>
</dbReference>
<accession>A0AB39XJ81</accession>
<organism evidence="3">
    <name type="scientific">Bradyrhizobium sp. LLZ17</name>
    <dbReference type="NCBI Taxonomy" id="3239388"/>
    <lineage>
        <taxon>Bacteria</taxon>
        <taxon>Pseudomonadati</taxon>
        <taxon>Pseudomonadota</taxon>
        <taxon>Alphaproteobacteria</taxon>
        <taxon>Hyphomicrobiales</taxon>
        <taxon>Nitrobacteraceae</taxon>
        <taxon>Bradyrhizobium</taxon>
    </lineage>
</organism>
<dbReference type="AlphaFoldDB" id="A0AB39XJ81"/>
<dbReference type="PANTHER" id="PTHR33376:SF2">
    <property type="entry name" value="DICARBOXYLATE-BINDING PERIPLASMIC PROTEIN"/>
    <property type="match status" value="1"/>
</dbReference>
<protein>
    <submittedName>
        <fullName evidence="3">TRAP transporter substrate-binding protein DctP</fullName>
    </submittedName>
</protein>
<dbReference type="Pfam" id="PF03480">
    <property type="entry name" value="DctP"/>
    <property type="match status" value="1"/>
</dbReference>
<dbReference type="Gene3D" id="3.40.190.170">
    <property type="entry name" value="Bacterial extracellular solute-binding protein, family 7"/>
    <property type="match status" value="1"/>
</dbReference>
<dbReference type="RefSeq" id="WP_369722472.1">
    <property type="nucleotide sequence ID" value="NZ_CP165734.1"/>
</dbReference>
<reference evidence="3" key="1">
    <citation type="submission" date="2024-08" db="EMBL/GenBank/DDBJ databases">
        <authorList>
            <person name="Chaddad Z."/>
            <person name="Lamrabet M."/>
            <person name="Bouhnik O."/>
            <person name="Alami S."/>
            <person name="Wipf D."/>
            <person name="Courty P.E."/>
            <person name="Missbah El Idrissi M."/>
        </authorList>
    </citation>
    <scope>NUCLEOTIDE SEQUENCE</scope>
    <source>
        <strain evidence="3">LLZ17</strain>
    </source>
</reference>
<dbReference type="GO" id="GO:0030288">
    <property type="term" value="C:outer membrane-bounded periplasmic space"/>
    <property type="evidence" value="ECO:0007669"/>
    <property type="project" value="InterPro"/>
</dbReference>
<evidence type="ECO:0000313" key="2">
    <source>
        <dbReference type="EMBL" id="XDV57998.1"/>
    </source>
</evidence>
<dbReference type="NCBIfam" id="NF037995">
    <property type="entry name" value="TRAP_S1"/>
    <property type="match status" value="1"/>
</dbReference>
<evidence type="ECO:0000256" key="1">
    <source>
        <dbReference type="ARBA" id="ARBA00022729"/>
    </source>
</evidence>
<sequence length="330" mass="36096">MRRRDFIKLSAGLGAATLAPISSGHAQTKAVFKAADVQPVGYPTVAAVESMGKKLAEATQGRLSIQTYPSAQLGAEKETIEQTQIGAIQMLRVSAGAVGPIVDDINVVNMPFLFKNVAQSWKMMDGDVGQELLEKITASPNANLVGLCWMDSGARSFYNTKHPIKSIADVKGLKLRVIGNPIFIDMVNALGGNGIAMGYDQVFSSLQTGVIDGAENNPPSYVFSNHYTAAKYYSLTEHLIIPEILCFSKRSWTALSADDQALIKKFAREAQLEERELWKKYETTAMEKAKAAGCEIVEIADKKPFQDAVKPVWDKYGPKYQAMIQRIQAL</sequence>